<evidence type="ECO:0000256" key="1">
    <source>
        <dbReference type="ARBA" id="ARBA00022737"/>
    </source>
</evidence>
<accession>A0A210QYH0</accession>
<evidence type="ECO:0000256" key="4">
    <source>
        <dbReference type="SAM" id="MobiDB-lite"/>
    </source>
</evidence>
<feature type="domain" description="Cns1/TTC4 wheel" evidence="5">
    <location>
        <begin position="286"/>
        <end position="399"/>
    </location>
</feature>
<dbReference type="Pfam" id="PF18972">
    <property type="entry name" value="Wheel"/>
    <property type="match status" value="1"/>
</dbReference>
<dbReference type="GO" id="GO:0006457">
    <property type="term" value="P:protein folding"/>
    <property type="evidence" value="ECO:0007669"/>
    <property type="project" value="TreeGrafter"/>
</dbReference>
<protein>
    <submittedName>
        <fullName evidence="6">Tetratricopeptide repeat protein 4</fullName>
    </submittedName>
</protein>
<dbReference type="Gene3D" id="1.25.40.10">
    <property type="entry name" value="Tetratricopeptide repeat domain"/>
    <property type="match status" value="1"/>
</dbReference>
<feature type="region of interest" description="Disordered" evidence="4">
    <location>
        <begin position="221"/>
        <end position="240"/>
    </location>
</feature>
<dbReference type="GO" id="GO:0030544">
    <property type="term" value="F:Hsp70 protein binding"/>
    <property type="evidence" value="ECO:0007669"/>
    <property type="project" value="TreeGrafter"/>
</dbReference>
<proteinExistence type="predicted"/>
<feature type="coiled-coil region" evidence="3">
    <location>
        <begin position="1"/>
        <end position="33"/>
    </location>
</feature>
<dbReference type="OrthoDB" id="420195at2759"/>
<sequence length="408" mass="47454">MAEAKKAMAEAKKAIAEQKLKELRRKMDADFDKYLADTIARQKKEPAPEVEETDEEWEERLDKLMRHPAFAKEVDFSKPLHPAMEGLMRLKYEDEDPTARAESFKDDGNEEFKKKKYDVAIDNYTEAIKCECPDRQLNAVLYSNRAAAQYFQGNYRSAMHDCIFARKFNSTHMKAITKGAQCCMEMKRYNEVDRWCSAGLMMEPTNEKLLEMRLKAAKLLKGQERDQRKEDSKDRQEQAKEMKLIREIQSRGIQLAGLKLTDSKIHPSLLTNLEVPNAGNAKVHVDTDNKLVWPVLFMYPEHTQTDYVEAFREDVRFIDHIENMFGAHVEPAPWDTDKKYKQDTIQVYFEDKEKETLYEVDSNATLNQVLSHKRFIVQFGTPSFILLIKGSRCQSNFLKSYKNVKSAS</sequence>
<organism evidence="6 7">
    <name type="scientific">Mizuhopecten yessoensis</name>
    <name type="common">Japanese scallop</name>
    <name type="synonym">Patinopecten yessoensis</name>
    <dbReference type="NCBI Taxonomy" id="6573"/>
    <lineage>
        <taxon>Eukaryota</taxon>
        <taxon>Metazoa</taxon>
        <taxon>Spiralia</taxon>
        <taxon>Lophotrochozoa</taxon>
        <taxon>Mollusca</taxon>
        <taxon>Bivalvia</taxon>
        <taxon>Autobranchia</taxon>
        <taxon>Pteriomorphia</taxon>
        <taxon>Pectinida</taxon>
        <taxon>Pectinoidea</taxon>
        <taxon>Pectinidae</taxon>
        <taxon>Mizuhopecten</taxon>
    </lineage>
</organism>
<evidence type="ECO:0000259" key="5">
    <source>
        <dbReference type="Pfam" id="PF18972"/>
    </source>
</evidence>
<dbReference type="PANTHER" id="PTHR46035:SF1">
    <property type="entry name" value="TETRATRICOPEPTIDE REPEAT PROTEIN 4"/>
    <property type="match status" value="1"/>
</dbReference>
<keyword evidence="2" id="KW-0802">TPR repeat</keyword>
<dbReference type="CDD" id="cd21380">
    <property type="entry name" value="CTWD_Cns1"/>
    <property type="match status" value="1"/>
</dbReference>
<dbReference type="GO" id="GO:0051879">
    <property type="term" value="F:Hsp90 protein binding"/>
    <property type="evidence" value="ECO:0007669"/>
    <property type="project" value="InterPro"/>
</dbReference>
<dbReference type="EMBL" id="NEDP02001215">
    <property type="protein sequence ID" value="OWF53776.1"/>
    <property type="molecule type" value="Genomic_DNA"/>
</dbReference>
<evidence type="ECO:0000256" key="2">
    <source>
        <dbReference type="ARBA" id="ARBA00022803"/>
    </source>
</evidence>
<evidence type="ECO:0000313" key="7">
    <source>
        <dbReference type="Proteomes" id="UP000242188"/>
    </source>
</evidence>
<dbReference type="SUPFAM" id="SSF48452">
    <property type="entry name" value="TPR-like"/>
    <property type="match status" value="1"/>
</dbReference>
<dbReference type="PANTHER" id="PTHR46035">
    <property type="entry name" value="TETRATRICOPEPTIDE REPEAT PROTEIN 4"/>
    <property type="match status" value="1"/>
</dbReference>
<dbReference type="InterPro" id="IPR011990">
    <property type="entry name" value="TPR-like_helical_dom_sf"/>
</dbReference>
<comment type="caution">
    <text evidence="6">The sequence shown here is derived from an EMBL/GenBank/DDBJ whole genome shotgun (WGS) entry which is preliminary data.</text>
</comment>
<dbReference type="InterPro" id="IPR044059">
    <property type="entry name" value="Csn1/TTC4_wheel"/>
</dbReference>
<dbReference type="GO" id="GO:0005634">
    <property type="term" value="C:nucleus"/>
    <property type="evidence" value="ECO:0007669"/>
    <property type="project" value="TreeGrafter"/>
</dbReference>
<reference evidence="6 7" key="1">
    <citation type="journal article" date="2017" name="Nat. Ecol. Evol.">
        <title>Scallop genome provides insights into evolution of bilaterian karyotype and development.</title>
        <authorList>
            <person name="Wang S."/>
            <person name="Zhang J."/>
            <person name="Jiao W."/>
            <person name="Li J."/>
            <person name="Xun X."/>
            <person name="Sun Y."/>
            <person name="Guo X."/>
            <person name="Huan P."/>
            <person name="Dong B."/>
            <person name="Zhang L."/>
            <person name="Hu X."/>
            <person name="Sun X."/>
            <person name="Wang J."/>
            <person name="Zhao C."/>
            <person name="Wang Y."/>
            <person name="Wang D."/>
            <person name="Huang X."/>
            <person name="Wang R."/>
            <person name="Lv J."/>
            <person name="Li Y."/>
            <person name="Zhang Z."/>
            <person name="Liu B."/>
            <person name="Lu W."/>
            <person name="Hui Y."/>
            <person name="Liang J."/>
            <person name="Zhou Z."/>
            <person name="Hou R."/>
            <person name="Li X."/>
            <person name="Liu Y."/>
            <person name="Li H."/>
            <person name="Ning X."/>
            <person name="Lin Y."/>
            <person name="Zhao L."/>
            <person name="Xing Q."/>
            <person name="Dou J."/>
            <person name="Li Y."/>
            <person name="Mao J."/>
            <person name="Guo H."/>
            <person name="Dou H."/>
            <person name="Li T."/>
            <person name="Mu C."/>
            <person name="Jiang W."/>
            <person name="Fu Q."/>
            <person name="Fu X."/>
            <person name="Miao Y."/>
            <person name="Liu J."/>
            <person name="Yu Q."/>
            <person name="Li R."/>
            <person name="Liao H."/>
            <person name="Li X."/>
            <person name="Kong Y."/>
            <person name="Jiang Z."/>
            <person name="Chourrout D."/>
            <person name="Li R."/>
            <person name="Bao Z."/>
        </authorList>
    </citation>
    <scope>NUCLEOTIDE SEQUENCE [LARGE SCALE GENOMIC DNA]</scope>
    <source>
        <strain evidence="6 7">PY_sf001</strain>
    </source>
</reference>
<keyword evidence="7" id="KW-1185">Reference proteome</keyword>
<dbReference type="STRING" id="6573.A0A210QYH0"/>
<gene>
    <name evidence="6" type="ORF">KP79_PYT08445</name>
</gene>
<dbReference type="AlphaFoldDB" id="A0A210QYH0"/>
<keyword evidence="3" id="KW-0175">Coiled coil</keyword>
<evidence type="ECO:0000313" key="6">
    <source>
        <dbReference type="EMBL" id="OWF53776.1"/>
    </source>
</evidence>
<dbReference type="GO" id="GO:0005829">
    <property type="term" value="C:cytosol"/>
    <property type="evidence" value="ECO:0007669"/>
    <property type="project" value="TreeGrafter"/>
</dbReference>
<name>A0A210QYH0_MIZYE</name>
<keyword evidence="1" id="KW-0677">Repeat</keyword>
<dbReference type="Proteomes" id="UP000242188">
    <property type="component" value="Unassembled WGS sequence"/>
</dbReference>
<evidence type="ECO:0000256" key="3">
    <source>
        <dbReference type="SAM" id="Coils"/>
    </source>
</evidence>